<evidence type="ECO:0000259" key="7">
    <source>
        <dbReference type="PROSITE" id="PS50850"/>
    </source>
</evidence>
<organism evidence="8 9">
    <name type="scientific">Venturia inaequalis</name>
    <name type="common">Apple scab fungus</name>
    <dbReference type="NCBI Taxonomy" id="5025"/>
    <lineage>
        <taxon>Eukaryota</taxon>
        <taxon>Fungi</taxon>
        <taxon>Dikarya</taxon>
        <taxon>Ascomycota</taxon>
        <taxon>Pezizomycotina</taxon>
        <taxon>Dothideomycetes</taxon>
        <taxon>Pleosporomycetidae</taxon>
        <taxon>Venturiales</taxon>
        <taxon>Venturiaceae</taxon>
        <taxon>Venturia</taxon>
    </lineage>
</organism>
<protein>
    <recommendedName>
        <fullName evidence="7">Major facilitator superfamily (MFS) profile domain-containing protein</fullName>
    </recommendedName>
</protein>
<name>A0A8H3V6S0_VENIN</name>
<sequence length="527" mass="56757">MSTMSEKSRTHTVLCVLGLCIWNLACAIDATALSVALPTISNELHADSISIYWAGAAFVLCSAVFQPIFASITAFGQRFAILLALSFFTVGSIVCALSHNVATLIAGRCLQGCGGGGLIILTYVVMASLFTLEQRSQYTSVIGMIWTVGTVCGPVVGGGFAEVSWRGIFWLNVPLAAISFFLVVFYMHIEQKPPESIMERLTKIDWLGCFLLSTSLTLILMSISWGGVMYSWSSWRTLVPLIGGVLVLVGWVMYSYSGIISNPMIPLVVLNDRTAAISYFGNLVHGLAQFGILYYLPLYYQVALSYSPLISGLALLPQCLLSGPSTAITGLLIAKTHLTKPFSFIGWLLFTYGLTELNLLTSSTTVFDWIILNIPSGIGLGILFASLSLSTQASAENRADCSPEEKVKVKTFSAGLNPFFRAVGQASGIAIGQSVFSNQISARLGPKTGRDAVALVSELKNLGISDPQRVVIVDAFVGSLRVLWWILVSTTALLAVLTLFTRDFAFVIDESVESEMAEVRCSDGESA</sequence>
<feature type="transmembrane region" description="Helical" evidence="5">
    <location>
        <begin position="366"/>
        <end position="389"/>
    </location>
</feature>
<feature type="transmembrane region" description="Helical" evidence="5">
    <location>
        <begin position="309"/>
        <end position="334"/>
    </location>
</feature>
<keyword evidence="6" id="KW-0732">Signal</keyword>
<feature type="transmembrane region" description="Helical" evidence="5">
    <location>
        <begin position="167"/>
        <end position="189"/>
    </location>
</feature>
<feature type="transmembrane region" description="Helical" evidence="5">
    <location>
        <begin position="238"/>
        <end position="256"/>
    </location>
</feature>
<dbReference type="AlphaFoldDB" id="A0A8H3V6S0"/>
<dbReference type="Pfam" id="PF07690">
    <property type="entry name" value="MFS_1"/>
    <property type="match status" value="1"/>
</dbReference>
<dbReference type="PRINTS" id="PR01036">
    <property type="entry name" value="TCRTETB"/>
</dbReference>
<reference evidence="8 9" key="1">
    <citation type="submission" date="2018-12" db="EMBL/GenBank/DDBJ databases">
        <title>Venturia inaequalis Genome Resource.</title>
        <authorList>
            <person name="Lichtner F.J."/>
        </authorList>
    </citation>
    <scope>NUCLEOTIDE SEQUENCE [LARGE SCALE GENOMIC DNA]</scope>
    <source>
        <strain evidence="8 9">120213</strain>
    </source>
</reference>
<keyword evidence="4 5" id="KW-0472">Membrane</keyword>
<comment type="caution">
    <text evidence="8">The sequence shown here is derived from an EMBL/GenBank/DDBJ whole genome shotgun (WGS) entry which is preliminary data.</text>
</comment>
<feature type="transmembrane region" description="Helical" evidence="5">
    <location>
        <begin position="138"/>
        <end position="161"/>
    </location>
</feature>
<feature type="domain" description="Major facilitator superfamily (MFS) profile" evidence="7">
    <location>
        <begin position="15"/>
        <end position="506"/>
    </location>
</feature>
<evidence type="ECO:0000256" key="4">
    <source>
        <dbReference type="ARBA" id="ARBA00023136"/>
    </source>
</evidence>
<feature type="transmembrane region" description="Helical" evidence="5">
    <location>
        <begin position="341"/>
        <end position="360"/>
    </location>
</feature>
<dbReference type="GO" id="GO:0022857">
    <property type="term" value="F:transmembrane transporter activity"/>
    <property type="evidence" value="ECO:0007669"/>
    <property type="project" value="InterPro"/>
</dbReference>
<evidence type="ECO:0000313" key="9">
    <source>
        <dbReference type="Proteomes" id="UP000447873"/>
    </source>
</evidence>
<dbReference type="SUPFAM" id="SSF103473">
    <property type="entry name" value="MFS general substrate transporter"/>
    <property type="match status" value="1"/>
</dbReference>
<dbReference type="EMBL" id="WNWS01000061">
    <property type="protein sequence ID" value="KAE9983519.1"/>
    <property type="molecule type" value="Genomic_DNA"/>
</dbReference>
<feature type="transmembrane region" description="Helical" evidence="5">
    <location>
        <begin position="79"/>
        <end position="99"/>
    </location>
</feature>
<keyword evidence="2 5" id="KW-0812">Transmembrane</keyword>
<dbReference type="Gene3D" id="1.20.1250.20">
    <property type="entry name" value="MFS general substrate transporter like domains"/>
    <property type="match status" value="1"/>
</dbReference>
<dbReference type="InterPro" id="IPR011701">
    <property type="entry name" value="MFS"/>
</dbReference>
<feature type="transmembrane region" description="Helical" evidence="5">
    <location>
        <begin position="105"/>
        <end position="126"/>
    </location>
</feature>
<evidence type="ECO:0000256" key="3">
    <source>
        <dbReference type="ARBA" id="ARBA00022989"/>
    </source>
</evidence>
<feature type="transmembrane region" description="Helical" evidence="5">
    <location>
        <begin position="51"/>
        <end position="72"/>
    </location>
</feature>
<gene>
    <name evidence="8" type="ORF">EG328_009859</name>
</gene>
<comment type="subcellular location">
    <subcellularLocation>
        <location evidence="1">Membrane</location>
        <topology evidence="1">Multi-pass membrane protein</topology>
    </subcellularLocation>
</comment>
<dbReference type="PANTHER" id="PTHR23501">
    <property type="entry name" value="MAJOR FACILITATOR SUPERFAMILY"/>
    <property type="match status" value="1"/>
</dbReference>
<feature type="chain" id="PRO_5034905708" description="Major facilitator superfamily (MFS) profile domain-containing protein" evidence="6">
    <location>
        <begin position="28"/>
        <end position="527"/>
    </location>
</feature>
<dbReference type="Gene3D" id="1.20.1720.10">
    <property type="entry name" value="Multidrug resistance protein D"/>
    <property type="match status" value="1"/>
</dbReference>
<feature type="signal peptide" evidence="6">
    <location>
        <begin position="1"/>
        <end position="27"/>
    </location>
</feature>
<accession>A0A8H3V6S0</accession>
<dbReference type="GO" id="GO:0005886">
    <property type="term" value="C:plasma membrane"/>
    <property type="evidence" value="ECO:0007669"/>
    <property type="project" value="TreeGrafter"/>
</dbReference>
<evidence type="ECO:0000256" key="6">
    <source>
        <dbReference type="SAM" id="SignalP"/>
    </source>
</evidence>
<keyword evidence="3 5" id="KW-1133">Transmembrane helix</keyword>
<dbReference type="InterPro" id="IPR020846">
    <property type="entry name" value="MFS_dom"/>
</dbReference>
<feature type="transmembrane region" description="Helical" evidence="5">
    <location>
        <begin position="210"/>
        <end position="232"/>
    </location>
</feature>
<dbReference type="PANTHER" id="PTHR23501:SF59">
    <property type="entry name" value="MAJOR FACILITATOR SUPERFAMILY (MFS) PROFILE DOMAIN-CONTAINING PROTEIN-RELATED"/>
    <property type="match status" value="1"/>
</dbReference>
<feature type="transmembrane region" description="Helical" evidence="5">
    <location>
        <begin position="482"/>
        <end position="501"/>
    </location>
</feature>
<evidence type="ECO:0000256" key="5">
    <source>
        <dbReference type="SAM" id="Phobius"/>
    </source>
</evidence>
<evidence type="ECO:0000256" key="1">
    <source>
        <dbReference type="ARBA" id="ARBA00004141"/>
    </source>
</evidence>
<proteinExistence type="predicted"/>
<dbReference type="Proteomes" id="UP000447873">
    <property type="component" value="Unassembled WGS sequence"/>
</dbReference>
<dbReference type="PROSITE" id="PS50850">
    <property type="entry name" value="MFS"/>
    <property type="match status" value="1"/>
</dbReference>
<evidence type="ECO:0000256" key="2">
    <source>
        <dbReference type="ARBA" id="ARBA00022692"/>
    </source>
</evidence>
<feature type="transmembrane region" description="Helical" evidence="5">
    <location>
        <begin position="277"/>
        <end position="297"/>
    </location>
</feature>
<dbReference type="InterPro" id="IPR036259">
    <property type="entry name" value="MFS_trans_sf"/>
</dbReference>
<evidence type="ECO:0000313" key="8">
    <source>
        <dbReference type="EMBL" id="KAE9983519.1"/>
    </source>
</evidence>